<evidence type="ECO:0000256" key="8">
    <source>
        <dbReference type="PROSITE-ProRule" id="PRU00047"/>
    </source>
</evidence>
<accession>A0A8C5DIY6</accession>
<dbReference type="GO" id="GO:0003677">
    <property type="term" value="F:DNA binding"/>
    <property type="evidence" value="ECO:0007669"/>
    <property type="project" value="UniProtKB-KW"/>
</dbReference>
<dbReference type="InterPro" id="IPR000477">
    <property type="entry name" value="RT_dom"/>
</dbReference>
<dbReference type="InterPro" id="IPR036397">
    <property type="entry name" value="RNaseH_sf"/>
</dbReference>
<keyword evidence="4" id="KW-0378">Hydrolase</keyword>
<keyword evidence="6" id="KW-0511">Multifunctional enzyme</keyword>
<feature type="domain" description="Integrase catalytic" evidence="11">
    <location>
        <begin position="761"/>
        <end position="919"/>
    </location>
</feature>
<dbReference type="Gene3D" id="3.10.10.10">
    <property type="entry name" value="HIV Type 1 Reverse Transcriptase, subunit A, domain 1"/>
    <property type="match status" value="1"/>
</dbReference>
<dbReference type="SUPFAM" id="SSF56672">
    <property type="entry name" value="DNA/RNA polymerases"/>
    <property type="match status" value="1"/>
</dbReference>
<sequence length="1496" mass="166283">MAFDLDDFVQNPTLEKLDKCKKADLFLVASVFDISVTYGARKAEIKLCVVSKLVEKGVLRPEPVAKSDVSDEEVEAEAATSAVTVSDQVTAGAEAPAAALGRHTDPMVLLQAGRDTEELKLTIRLKEVELQTKTREVELMHLRIRAMELESGRKSPPTSLGMSHYSTHEQFDISRHVALVPPFRESEVDSYFNAFERIAATLKWPKDVWSLLLQCKLVGKAQEVCASLSMDESLDYDVVKATVLRAYELVPEAYRQRFRLCEKSVTQTYVEFAREKTVLFDKWCTASKAINFPQLRELILLEEFKTCLPEKIVIHLNEQKLDSLSKAAVCADEFALTHRGVFPSAQRQHTPAVGVNKHFKNSPRSPPRYAAVSSVNRECFYCRETGHLVADCPVLQRKEQAQKSKRPKSVNFVQPVRSPVPADGVNEVDEGYRPFILKGFVSLTGEEEDQVPITILRDTGATQSLMLGSILPFSPDSFCGSDALVWGVQMNVLRAPLHTVFLRSPLVSGSVQIGLRAKLPVQGVGMILGNDLAGEKVFSNPEVTEVPVAGSRVFVPAAVKPSLVFPACAVTRAQARKFSDVMDLSDSFLCSDDVLNDVKSTKTSPEKNEKPVYENLLPAEANMCFSVNRAEFIEAQQADPSLVGCFSSVSSATPGSAGKYNINDGVLMRNWCPPSSVSVGWESVRQVVVPLKFRSQILSLGHDNFAGHLGIRKTYNRILPHFFWPGLKGDVTRFCRSCHACQVCGKPNQVIPPAPLHPIPVLGEPFEHIIIDCVGPLQKSKSGYQYLLTLMCAATRYPEAIPLRTLRTKAIIKALIGFFSTFGLPKSIQTDQGSNFLSKLFAQVLKSLSIKHHTSSAYHPQSQGALERFHQTLKSMMRKFCLETGKEWDDGLPFLLLAARESVQESTGFSPAELVFGHTVRGPLRALKEKFLSVGDKSNATRNVLDYVSSFRERLHKACEAARSALSVSQGKMKKRYDKKAVQRKFEVGDKVLSLLPIPGSALQAKFCGPYEVDKKLSDTDYVIRTPDRRRKARVCHINMLKPYLARSSASSVPPNVVSTVTQVPQTQYYPESDGLHLSHMEPCSRLQNSDSLKNIEASLNHLDSSSCRDICELIRKYSPLFSDTPSRTTVVAHDIDVGSHTPIKQHAYRVNPTKRALMEKEVVYLLENKLAVTSSSAWSAPCILVPKGDKTPRFCTDFRKLNNVTKADSYPLPRMEDCVDRVGSAKFVTKLDLLKGYWQVPLTPRASEISAFVTPDRFLQYTVMPFGLRNAPATFQRLMHKVLGGVKNCEVYLDDIVAYSNTWAEHLDILYVIFEKLKQASLTLNLAKCDFGRATVTYLGKQVGQGQVRALADKVQAIFSFPIPQNRRELRRFLGMAGYYRGFCKNFAEVVAPLTSLTSPSKPFVWSPACQAAFESAKALLCSAPVLTAPDFERPFKLEVDASDRGAGAVLLQEDACGIDHPIGYFSKKYNRHQVGYSTIEKEALSLLFALQHFE</sequence>
<dbReference type="InterPro" id="IPR043128">
    <property type="entry name" value="Rev_trsase/Diguanyl_cyclase"/>
</dbReference>
<dbReference type="PROSITE" id="PS50878">
    <property type="entry name" value="RT_POL"/>
    <property type="match status" value="1"/>
</dbReference>
<dbReference type="InterPro" id="IPR012337">
    <property type="entry name" value="RNaseH-like_sf"/>
</dbReference>
<keyword evidence="8" id="KW-0479">Metal-binding</keyword>
<evidence type="ECO:0000259" key="10">
    <source>
        <dbReference type="PROSITE" id="PS50878"/>
    </source>
</evidence>
<dbReference type="Pfam" id="PF00665">
    <property type="entry name" value="rve"/>
    <property type="match status" value="1"/>
</dbReference>
<evidence type="ECO:0000256" key="5">
    <source>
        <dbReference type="ARBA" id="ARBA00023125"/>
    </source>
</evidence>
<keyword evidence="8" id="KW-0863">Zinc-finger</keyword>
<dbReference type="CDD" id="cd01647">
    <property type="entry name" value="RT_LTR"/>
    <property type="match status" value="1"/>
</dbReference>
<dbReference type="InterPro" id="IPR041588">
    <property type="entry name" value="Integrase_H2C2"/>
</dbReference>
<name>A0A8C5DIY6_GOUWI</name>
<dbReference type="FunFam" id="1.10.340.70:FF:000001">
    <property type="entry name" value="Retrovirus-related Pol polyprotein from transposon gypsy-like Protein"/>
    <property type="match status" value="1"/>
</dbReference>
<dbReference type="EC" id="3.1.26.4" evidence="2"/>
<dbReference type="Ensembl" id="ENSGWIT00000006671.1">
    <property type="protein sequence ID" value="ENSGWIP00000006041.1"/>
    <property type="gene ID" value="ENSGWIG00000003537.1"/>
</dbReference>
<evidence type="ECO:0000256" key="4">
    <source>
        <dbReference type="ARBA" id="ARBA00022750"/>
    </source>
</evidence>
<comment type="similarity">
    <text evidence="1">Belongs to the beta type-B retroviral polymerase family. HERV class-II K(HML-2) pol subfamily.</text>
</comment>
<dbReference type="FunFam" id="3.30.420.10:FF:000032">
    <property type="entry name" value="Retrovirus-related Pol polyprotein from transposon 297-like Protein"/>
    <property type="match status" value="1"/>
</dbReference>
<dbReference type="Gene3D" id="4.10.60.10">
    <property type="entry name" value="Zinc finger, CCHC-type"/>
    <property type="match status" value="1"/>
</dbReference>
<dbReference type="SUPFAM" id="SSF53098">
    <property type="entry name" value="Ribonuclease H-like"/>
    <property type="match status" value="1"/>
</dbReference>
<dbReference type="InterPro" id="IPR003309">
    <property type="entry name" value="SCAN_dom"/>
</dbReference>
<dbReference type="SUPFAM" id="SSF47353">
    <property type="entry name" value="Retrovirus capsid dimerization domain-like"/>
    <property type="match status" value="1"/>
</dbReference>
<evidence type="ECO:0000256" key="7">
    <source>
        <dbReference type="ARBA" id="ARBA00039658"/>
    </source>
</evidence>
<evidence type="ECO:0000256" key="6">
    <source>
        <dbReference type="ARBA" id="ARBA00023268"/>
    </source>
</evidence>
<keyword evidence="5" id="KW-0238">DNA-binding</keyword>
<keyword evidence="3" id="KW-0645">Protease</keyword>
<dbReference type="Pfam" id="PF00078">
    <property type="entry name" value="RVT_1"/>
    <property type="match status" value="1"/>
</dbReference>
<dbReference type="Pfam" id="PF17919">
    <property type="entry name" value="RT_RNaseH_2"/>
    <property type="match status" value="1"/>
</dbReference>
<dbReference type="SMART" id="SM00343">
    <property type="entry name" value="ZnF_C2HC"/>
    <property type="match status" value="1"/>
</dbReference>
<dbReference type="PANTHER" id="PTHR37984">
    <property type="entry name" value="PROTEIN CBG26694"/>
    <property type="match status" value="1"/>
</dbReference>
<dbReference type="InterPro" id="IPR043502">
    <property type="entry name" value="DNA/RNA_pol_sf"/>
</dbReference>
<evidence type="ECO:0000256" key="1">
    <source>
        <dbReference type="ARBA" id="ARBA00010879"/>
    </source>
</evidence>
<evidence type="ECO:0000313" key="12">
    <source>
        <dbReference type="Ensembl" id="ENSGWIP00000006041.1"/>
    </source>
</evidence>
<dbReference type="InterPro" id="IPR038269">
    <property type="entry name" value="SCAN_sf"/>
</dbReference>
<reference evidence="12" key="1">
    <citation type="submission" date="2025-08" db="UniProtKB">
        <authorList>
            <consortium name="Ensembl"/>
        </authorList>
    </citation>
    <scope>IDENTIFICATION</scope>
</reference>
<feature type="domain" description="Reverse transcriptase" evidence="10">
    <location>
        <begin position="1167"/>
        <end position="1344"/>
    </location>
</feature>
<keyword evidence="8" id="KW-0862">Zinc</keyword>
<dbReference type="InterPro" id="IPR050951">
    <property type="entry name" value="Retrovirus_Pol_polyprotein"/>
</dbReference>
<feature type="domain" description="CCHC-type" evidence="9">
    <location>
        <begin position="379"/>
        <end position="393"/>
    </location>
</feature>
<dbReference type="InterPro" id="IPR036875">
    <property type="entry name" value="Znf_CCHC_sf"/>
</dbReference>
<dbReference type="GO" id="GO:0004523">
    <property type="term" value="F:RNA-DNA hybrid ribonuclease activity"/>
    <property type="evidence" value="ECO:0007669"/>
    <property type="project" value="UniProtKB-EC"/>
</dbReference>
<dbReference type="PROSITE" id="PS50158">
    <property type="entry name" value="ZF_CCHC"/>
    <property type="match status" value="1"/>
</dbReference>
<evidence type="ECO:0000256" key="2">
    <source>
        <dbReference type="ARBA" id="ARBA00012180"/>
    </source>
</evidence>
<organism evidence="12 13">
    <name type="scientific">Gouania willdenowi</name>
    <name type="common">Blunt-snouted clingfish</name>
    <name type="synonym">Lepadogaster willdenowi</name>
    <dbReference type="NCBI Taxonomy" id="441366"/>
    <lineage>
        <taxon>Eukaryota</taxon>
        <taxon>Metazoa</taxon>
        <taxon>Chordata</taxon>
        <taxon>Craniata</taxon>
        <taxon>Vertebrata</taxon>
        <taxon>Euteleostomi</taxon>
        <taxon>Actinopterygii</taxon>
        <taxon>Neopterygii</taxon>
        <taxon>Teleostei</taxon>
        <taxon>Neoteleostei</taxon>
        <taxon>Acanthomorphata</taxon>
        <taxon>Ovalentaria</taxon>
        <taxon>Blenniimorphae</taxon>
        <taxon>Blenniiformes</taxon>
        <taxon>Gobiesocoidei</taxon>
        <taxon>Gobiesocidae</taxon>
        <taxon>Gobiesocinae</taxon>
        <taxon>Gouania</taxon>
    </lineage>
</organism>
<keyword evidence="4" id="KW-0064">Aspartyl protease</keyword>
<dbReference type="InterPro" id="IPR001584">
    <property type="entry name" value="Integrase_cat-core"/>
</dbReference>
<dbReference type="InterPro" id="IPR001878">
    <property type="entry name" value="Znf_CCHC"/>
</dbReference>
<dbReference type="GO" id="GO:0008270">
    <property type="term" value="F:zinc ion binding"/>
    <property type="evidence" value="ECO:0007669"/>
    <property type="project" value="UniProtKB-KW"/>
</dbReference>
<dbReference type="GO" id="GO:0015074">
    <property type="term" value="P:DNA integration"/>
    <property type="evidence" value="ECO:0007669"/>
    <property type="project" value="InterPro"/>
</dbReference>
<reference evidence="12" key="2">
    <citation type="submission" date="2025-09" db="UniProtKB">
        <authorList>
            <consortium name="Ensembl"/>
        </authorList>
    </citation>
    <scope>IDENTIFICATION</scope>
</reference>
<dbReference type="Proteomes" id="UP000694680">
    <property type="component" value="Unassembled WGS sequence"/>
</dbReference>
<evidence type="ECO:0000313" key="13">
    <source>
        <dbReference type="Proteomes" id="UP000694680"/>
    </source>
</evidence>
<proteinExistence type="inferred from homology"/>
<dbReference type="InterPro" id="IPR054465">
    <property type="entry name" value="Integrase_p58-like_C"/>
</dbReference>
<keyword evidence="13" id="KW-1185">Reference proteome</keyword>
<evidence type="ECO:0000256" key="3">
    <source>
        <dbReference type="ARBA" id="ARBA00022670"/>
    </source>
</evidence>
<evidence type="ECO:0000259" key="11">
    <source>
        <dbReference type="PROSITE" id="PS50994"/>
    </source>
</evidence>
<evidence type="ECO:0000259" key="9">
    <source>
        <dbReference type="PROSITE" id="PS50158"/>
    </source>
</evidence>
<dbReference type="SUPFAM" id="SSF57756">
    <property type="entry name" value="Retrovirus zinc finger-like domains"/>
    <property type="match status" value="1"/>
</dbReference>
<dbReference type="GO" id="GO:0004190">
    <property type="term" value="F:aspartic-type endopeptidase activity"/>
    <property type="evidence" value="ECO:0007669"/>
    <property type="project" value="UniProtKB-KW"/>
</dbReference>
<dbReference type="Pfam" id="PF02023">
    <property type="entry name" value="SCAN"/>
    <property type="match status" value="1"/>
</dbReference>
<dbReference type="GO" id="GO:0006508">
    <property type="term" value="P:proteolysis"/>
    <property type="evidence" value="ECO:0007669"/>
    <property type="project" value="UniProtKB-KW"/>
</dbReference>
<dbReference type="Gene3D" id="3.30.420.10">
    <property type="entry name" value="Ribonuclease H-like superfamily/Ribonuclease H"/>
    <property type="match status" value="1"/>
</dbReference>
<dbReference type="PROSITE" id="PS50994">
    <property type="entry name" value="INTEGRASE"/>
    <property type="match status" value="1"/>
</dbReference>
<dbReference type="Pfam" id="PF17921">
    <property type="entry name" value="Integrase_H2C2"/>
    <property type="match status" value="1"/>
</dbReference>
<dbReference type="Gene3D" id="3.30.70.270">
    <property type="match status" value="2"/>
</dbReference>
<dbReference type="Gene3D" id="1.10.340.70">
    <property type="match status" value="1"/>
</dbReference>
<dbReference type="Gene3D" id="1.10.4020.10">
    <property type="entry name" value="DNA breaking-rejoining enzymes"/>
    <property type="match status" value="1"/>
</dbReference>
<dbReference type="InterPro" id="IPR041577">
    <property type="entry name" value="RT_RNaseH_2"/>
</dbReference>
<dbReference type="FunFam" id="3.30.70.270:FF:000115">
    <property type="entry name" value="Polyprotein of retroviral origin, putative"/>
    <property type="match status" value="1"/>
</dbReference>
<dbReference type="Pfam" id="PF22938">
    <property type="entry name" value="Integrase_p58_C"/>
    <property type="match status" value="1"/>
</dbReference>
<dbReference type="PANTHER" id="PTHR37984:SF5">
    <property type="entry name" value="PROTEIN NYNRIN-LIKE"/>
    <property type="match status" value="1"/>
</dbReference>
<protein>
    <recommendedName>
        <fullName evidence="7">Gypsy retrotransposon integrase-like protein 1</fullName>
        <ecNumber evidence="2">3.1.26.4</ecNumber>
    </recommendedName>
</protein>